<dbReference type="STRING" id="500633.CLOHIR_01227"/>
<gene>
    <name evidence="2" type="ORF">CLOHIR_01227</name>
</gene>
<dbReference type="SUPFAM" id="SSF82549">
    <property type="entry name" value="DAK1/DegV-like"/>
    <property type="match status" value="1"/>
</dbReference>
<organism evidence="2 3">
    <name type="scientific">Peptacetobacter hiranonis (strain DSM 13275 / JCM 10541 / KCTC 15199 / TO-931)</name>
    <name type="common">Clostridium hiranonis</name>
    <dbReference type="NCBI Taxonomy" id="500633"/>
    <lineage>
        <taxon>Bacteria</taxon>
        <taxon>Bacillati</taxon>
        <taxon>Bacillota</taxon>
        <taxon>Clostridia</taxon>
        <taxon>Peptostreptococcales</taxon>
        <taxon>Peptostreptococcaceae</taxon>
        <taxon>Peptacetobacter</taxon>
    </lineage>
</organism>
<sequence>MNIQLLCDSLCDIPDEIAAKPYLEVIPLTVMFDNEEFREGIDISKEEFYKRVKSTGEIPKTSQATYIEFREAFDKYTSEGKKIICITGSSKSSGTYQSATLAKEDCENGEIFVFDTLNLSLGSGQYVIKACELIDEGKNYEEVLEELDNIRESVHLLFVPSTLTYLKKSGRVPSATATIGNLLHVQPLFYVENGDIKMLEKIRGAKKVPHTMVDVLLDMNDGNLEDKIVTIGCGANYDEMKGLEEEVRKRIKARKVMFTRGGVCICSHTGPDIIALSSSL</sequence>
<dbReference type="eggNOG" id="COG1307">
    <property type="taxonomic scope" value="Bacteria"/>
</dbReference>
<dbReference type="PROSITE" id="PS51482">
    <property type="entry name" value="DEGV"/>
    <property type="match status" value="1"/>
</dbReference>
<dbReference type="NCBIfam" id="TIGR00762">
    <property type="entry name" value="DegV"/>
    <property type="match status" value="1"/>
</dbReference>
<evidence type="ECO:0000313" key="3">
    <source>
        <dbReference type="Proteomes" id="UP000003178"/>
    </source>
</evidence>
<dbReference type="GO" id="GO:0008289">
    <property type="term" value="F:lipid binding"/>
    <property type="evidence" value="ECO:0007669"/>
    <property type="project" value="UniProtKB-KW"/>
</dbReference>
<dbReference type="InterPro" id="IPR003797">
    <property type="entry name" value="DegV"/>
</dbReference>
<proteinExistence type="predicted"/>
<keyword evidence="3" id="KW-1185">Reference proteome</keyword>
<dbReference type="Gene3D" id="3.40.50.10170">
    <property type="match status" value="1"/>
</dbReference>
<comment type="caution">
    <text evidence="2">The sequence shown here is derived from an EMBL/GenBank/DDBJ whole genome shotgun (WGS) entry which is preliminary data.</text>
</comment>
<dbReference type="HOGENOM" id="CLU_048251_0_1_9"/>
<keyword evidence="1" id="KW-0446">Lipid-binding</keyword>
<dbReference type="OrthoDB" id="9780216at2"/>
<dbReference type="EMBL" id="ABWP01000051">
    <property type="protein sequence ID" value="EEA85126.1"/>
    <property type="molecule type" value="Genomic_DNA"/>
</dbReference>
<protein>
    <submittedName>
        <fullName evidence="2">EDD domain protein, DegV family</fullName>
    </submittedName>
</protein>
<dbReference type="Proteomes" id="UP000003178">
    <property type="component" value="Unassembled WGS sequence"/>
</dbReference>
<dbReference type="Gene3D" id="3.30.1180.10">
    <property type="match status" value="1"/>
</dbReference>
<name>B6FZC3_PEPHT</name>
<reference evidence="2 3" key="1">
    <citation type="submission" date="2008-09" db="EMBL/GenBank/DDBJ databases">
        <authorList>
            <person name="Fulton L."/>
            <person name="Clifton S."/>
            <person name="Fulton B."/>
            <person name="Xu J."/>
            <person name="Minx P."/>
            <person name="Pepin K.H."/>
            <person name="Johnson M."/>
            <person name="Thiruvilangam P."/>
            <person name="Bhonagiri V."/>
            <person name="Nash W.E."/>
            <person name="Mardis E.R."/>
            <person name="Wilson R.K."/>
        </authorList>
    </citation>
    <scope>NUCLEOTIDE SEQUENCE [LARGE SCALE GENOMIC DNA]</scope>
    <source>
        <strain evidence="2 3">DSM 13275</strain>
    </source>
</reference>
<dbReference type="InterPro" id="IPR050270">
    <property type="entry name" value="DegV_domain_contain"/>
</dbReference>
<evidence type="ECO:0000313" key="2">
    <source>
        <dbReference type="EMBL" id="EEA85126.1"/>
    </source>
</evidence>
<dbReference type="PANTHER" id="PTHR33434:SF2">
    <property type="entry name" value="FATTY ACID-BINDING PROTEIN TM_1468"/>
    <property type="match status" value="1"/>
</dbReference>
<dbReference type="InterPro" id="IPR043168">
    <property type="entry name" value="DegV_C"/>
</dbReference>
<dbReference type="PANTHER" id="PTHR33434">
    <property type="entry name" value="DEGV DOMAIN-CONTAINING PROTEIN DR_1986-RELATED"/>
    <property type="match status" value="1"/>
</dbReference>
<evidence type="ECO:0000256" key="1">
    <source>
        <dbReference type="ARBA" id="ARBA00023121"/>
    </source>
</evidence>
<dbReference type="RefSeq" id="WP_006440148.1">
    <property type="nucleotide sequence ID" value="NZ_DS995356.1"/>
</dbReference>
<dbReference type="Pfam" id="PF02645">
    <property type="entry name" value="DegV"/>
    <property type="match status" value="1"/>
</dbReference>
<dbReference type="AlphaFoldDB" id="B6FZC3"/>
<reference evidence="2 3" key="2">
    <citation type="submission" date="2008-10" db="EMBL/GenBank/DDBJ databases">
        <title>Draft genome sequence of Clostridium hiranonis (DSM 13275).</title>
        <authorList>
            <person name="Sudarsanam P."/>
            <person name="Ley R."/>
            <person name="Guruge J."/>
            <person name="Turnbaugh P.J."/>
            <person name="Mahowald M."/>
            <person name="Liep D."/>
            <person name="Gordon J."/>
        </authorList>
    </citation>
    <scope>NUCLEOTIDE SEQUENCE [LARGE SCALE GENOMIC DNA]</scope>
    <source>
        <strain evidence="2 3">DSM 13275</strain>
    </source>
</reference>
<accession>B6FZC3</accession>